<feature type="non-terminal residue" evidence="2">
    <location>
        <position position="203"/>
    </location>
</feature>
<evidence type="ECO:0000256" key="1">
    <source>
        <dbReference type="SAM" id="MobiDB-lite"/>
    </source>
</evidence>
<reference evidence="2 3" key="2">
    <citation type="journal article" date="2013" name="Plant Cell Physiol.">
        <title>Rice Annotation Project Database (RAP-DB): an integrative and interactive database for rice genomics.</title>
        <authorList>
            <person name="Sakai H."/>
            <person name="Lee S.S."/>
            <person name="Tanaka T."/>
            <person name="Numa H."/>
            <person name="Kim J."/>
            <person name="Kawahara Y."/>
            <person name="Wakimoto H."/>
            <person name="Yang C.C."/>
            <person name="Iwamoto M."/>
            <person name="Abe T."/>
            <person name="Yamada Y."/>
            <person name="Muto A."/>
            <person name="Inokuchi H."/>
            <person name="Ikemura T."/>
            <person name="Matsumoto T."/>
            <person name="Sasaki T."/>
            <person name="Itoh T."/>
        </authorList>
    </citation>
    <scope>NUCLEOTIDE SEQUENCE [LARGE SCALE GENOMIC DNA]</scope>
    <source>
        <strain evidence="3">cv. Nipponbare</strain>
    </source>
</reference>
<reference evidence="2 3" key="3">
    <citation type="journal article" date="2013" name="Rice">
        <title>Improvement of the Oryza sativa Nipponbare reference genome using next generation sequence and optical map data.</title>
        <authorList>
            <person name="Kawahara Y."/>
            <person name="de la Bastide M."/>
            <person name="Hamilton J.P."/>
            <person name="Kanamori H."/>
            <person name="McCombie W.R."/>
            <person name="Ouyang S."/>
            <person name="Schwartz D.C."/>
            <person name="Tanaka T."/>
            <person name="Wu J."/>
            <person name="Zhou S."/>
            <person name="Childs K.L."/>
            <person name="Davidson R.M."/>
            <person name="Lin H."/>
            <person name="Quesada-Ocampo L."/>
            <person name="Vaillancourt B."/>
            <person name="Sakai H."/>
            <person name="Lee S.S."/>
            <person name="Kim J."/>
            <person name="Numa H."/>
            <person name="Itoh T."/>
            <person name="Buell C.R."/>
            <person name="Matsumoto T."/>
        </authorList>
    </citation>
    <scope>NUCLEOTIDE SEQUENCE [LARGE SCALE GENOMIC DNA]</scope>
    <source>
        <strain evidence="3">cv. Nipponbare</strain>
    </source>
</reference>
<feature type="compositionally biased region" description="Low complexity" evidence="1">
    <location>
        <begin position="180"/>
        <end position="197"/>
    </location>
</feature>
<dbReference type="EMBL" id="AP014957">
    <property type="protein sequence ID" value="BAS75068.1"/>
    <property type="molecule type" value="Genomic_DNA"/>
</dbReference>
<feature type="region of interest" description="Disordered" evidence="1">
    <location>
        <begin position="167"/>
        <end position="203"/>
    </location>
</feature>
<feature type="non-terminal residue" evidence="2">
    <location>
        <position position="1"/>
    </location>
</feature>
<proteinExistence type="predicted"/>
<evidence type="ECO:0000313" key="2">
    <source>
        <dbReference type="EMBL" id="BAS75068.1"/>
    </source>
</evidence>
<dbReference type="AlphaFoldDB" id="A0A0P0VA58"/>
<sequence length="203" mass="21126">TGLEEDGEAEIDGLERRVLLLVGEEEVLGLEVPVDNAVAVAELDDLHDGAGDIGGGALRVVAPRDDAVEELPAFAELHDEVHGALVLARLPQRHDAGALGEVAHDGDLPAHVLHVDRRPQLPLGDGLAGEQLLGVPIHAQVRHPELPPPELPVQRVLVVDPSDQLAPFLPEHGEPLLPRSSSSSAAAAPAAASPHAAVPRLVG</sequence>
<dbReference type="InParanoid" id="A0A0P0VA58"/>
<evidence type="ECO:0000313" key="3">
    <source>
        <dbReference type="Proteomes" id="UP000059680"/>
    </source>
</evidence>
<dbReference type="Proteomes" id="UP000059680">
    <property type="component" value="Chromosome 1"/>
</dbReference>
<dbReference type="PaxDb" id="39947-A0A0P0VA58"/>
<gene>
    <name evidence="2" type="ordered locus">Os01g0832450</name>
    <name evidence="2" type="ORF">OSNPB_010832450</name>
</gene>
<reference evidence="3" key="1">
    <citation type="journal article" date="2005" name="Nature">
        <title>The map-based sequence of the rice genome.</title>
        <authorList>
            <consortium name="International rice genome sequencing project (IRGSP)"/>
            <person name="Matsumoto T."/>
            <person name="Wu J."/>
            <person name="Kanamori H."/>
            <person name="Katayose Y."/>
            <person name="Fujisawa M."/>
            <person name="Namiki N."/>
            <person name="Mizuno H."/>
            <person name="Yamamoto K."/>
            <person name="Antonio B.A."/>
            <person name="Baba T."/>
            <person name="Sakata K."/>
            <person name="Nagamura Y."/>
            <person name="Aoki H."/>
            <person name="Arikawa K."/>
            <person name="Arita K."/>
            <person name="Bito T."/>
            <person name="Chiden Y."/>
            <person name="Fujitsuka N."/>
            <person name="Fukunaka R."/>
            <person name="Hamada M."/>
            <person name="Harada C."/>
            <person name="Hayashi A."/>
            <person name="Hijishita S."/>
            <person name="Honda M."/>
            <person name="Hosokawa S."/>
            <person name="Ichikawa Y."/>
            <person name="Idonuma A."/>
            <person name="Iijima M."/>
            <person name="Ikeda M."/>
            <person name="Ikeno M."/>
            <person name="Ito K."/>
            <person name="Ito S."/>
            <person name="Ito T."/>
            <person name="Ito Y."/>
            <person name="Ito Y."/>
            <person name="Iwabuchi A."/>
            <person name="Kamiya K."/>
            <person name="Karasawa W."/>
            <person name="Kurita K."/>
            <person name="Katagiri S."/>
            <person name="Kikuta A."/>
            <person name="Kobayashi H."/>
            <person name="Kobayashi N."/>
            <person name="Machita K."/>
            <person name="Maehara T."/>
            <person name="Masukawa M."/>
            <person name="Mizubayashi T."/>
            <person name="Mukai Y."/>
            <person name="Nagasaki H."/>
            <person name="Nagata Y."/>
            <person name="Naito S."/>
            <person name="Nakashima M."/>
            <person name="Nakama Y."/>
            <person name="Nakamichi Y."/>
            <person name="Nakamura M."/>
            <person name="Meguro A."/>
            <person name="Negishi M."/>
            <person name="Ohta I."/>
            <person name="Ohta T."/>
            <person name="Okamoto M."/>
            <person name="Ono N."/>
            <person name="Saji S."/>
            <person name="Sakaguchi M."/>
            <person name="Sakai K."/>
            <person name="Shibata M."/>
            <person name="Shimokawa T."/>
            <person name="Song J."/>
            <person name="Takazaki Y."/>
            <person name="Terasawa K."/>
            <person name="Tsugane M."/>
            <person name="Tsuji K."/>
            <person name="Ueda S."/>
            <person name="Waki K."/>
            <person name="Yamagata H."/>
            <person name="Yamamoto M."/>
            <person name="Yamamoto S."/>
            <person name="Yamane H."/>
            <person name="Yoshiki S."/>
            <person name="Yoshihara R."/>
            <person name="Yukawa K."/>
            <person name="Zhong H."/>
            <person name="Yano M."/>
            <person name="Yuan Q."/>
            <person name="Ouyang S."/>
            <person name="Liu J."/>
            <person name="Jones K.M."/>
            <person name="Gansberger K."/>
            <person name="Moffat K."/>
            <person name="Hill J."/>
            <person name="Bera J."/>
            <person name="Fadrosh D."/>
            <person name="Jin S."/>
            <person name="Johri S."/>
            <person name="Kim M."/>
            <person name="Overton L."/>
            <person name="Reardon M."/>
            <person name="Tsitrin T."/>
            <person name="Vuong H."/>
            <person name="Weaver B."/>
            <person name="Ciecko A."/>
            <person name="Tallon L."/>
            <person name="Jackson J."/>
            <person name="Pai G."/>
            <person name="Aken S.V."/>
            <person name="Utterback T."/>
            <person name="Reidmuller S."/>
            <person name="Feldblyum T."/>
            <person name="Hsiao J."/>
            <person name="Zismann V."/>
            <person name="Iobst S."/>
            <person name="de Vazeille A.R."/>
            <person name="Buell C.R."/>
            <person name="Ying K."/>
            <person name="Li Y."/>
            <person name="Lu T."/>
            <person name="Huang Y."/>
            <person name="Zhao Q."/>
            <person name="Feng Q."/>
            <person name="Zhang L."/>
            <person name="Zhu J."/>
            <person name="Weng Q."/>
            <person name="Mu J."/>
            <person name="Lu Y."/>
            <person name="Fan D."/>
            <person name="Liu Y."/>
            <person name="Guan J."/>
            <person name="Zhang Y."/>
            <person name="Yu S."/>
            <person name="Liu X."/>
            <person name="Zhang Y."/>
            <person name="Hong G."/>
            <person name="Han B."/>
            <person name="Choisne N."/>
            <person name="Demange N."/>
            <person name="Orjeda G."/>
            <person name="Samain S."/>
            <person name="Cattolico L."/>
            <person name="Pelletier E."/>
            <person name="Couloux A."/>
            <person name="Segurens B."/>
            <person name="Wincker P."/>
            <person name="D'Hont A."/>
            <person name="Scarpelli C."/>
            <person name="Weissenbach J."/>
            <person name="Salanoubat M."/>
            <person name="Quetier F."/>
            <person name="Yu Y."/>
            <person name="Kim H.R."/>
            <person name="Rambo T."/>
            <person name="Currie J."/>
            <person name="Collura K."/>
            <person name="Luo M."/>
            <person name="Yang T."/>
            <person name="Ammiraju J.S.S."/>
            <person name="Engler F."/>
            <person name="Soderlund C."/>
            <person name="Wing R.A."/>
            <person name="Palmer L.E."/>
            <person name="de la Bastide M."/>
            <person name="Spiegel L."/>
            <person name="Nascimento L."/>
            <person name="Zutavern T."/>
            <person name="O'Shaughnessy A."/>
            <person name="Dike S."/>
            <person name="Dedhia N."/>
            <person name="Preston R."/>
            <person name="Balija V."/>
            <person name="McCombie W.R."/>
            <person name="Chow T."/>
            <person name="Chen H."/>
            <person name="Chung M."/>
            <person name="Chen C."/>
            <person name="Shaw J."/>
            <person name="Wu H."/>
            <person name="Hsiao K."/>
            <person name="Chao Y."/>
            <person name="Chu M."/>
            <person name="Cheng C."/>
            <person name="Hour A."/>
            <person name="Lee P."/>
            <person name="Lin S."/>
            <person name="Lin Y."/>
            <person name="Liou J."/>
            <person name="Liu S."/>
            <person name="Hsing Y."/>
            <person name="Raghuvanshi S."/>
            <person name="Mohanty A."/>
            <person name="Bharti A.K."/>
            <person name="Gaur A."/>
            <person name="Gupta V."/>
            <person name="Kumar D."/>
            <person name="Ravi V."/>
            <person name="Vij S."/>
            <person name="Kapur A."/>
            <person name="Khurana P."/>
            <person name="Khurana P."/>
            <person name="Khurana J.P."/>
            <person name="Tyagi A.K."/>
            <person name="Gaikwad K."/>
            <person name="Singh A."/>
            <person name="Dalal V."/>
            <person name="Srivastava S."/>
            <person name="Dixit A."/>
            <person name="Pal A.K."/>
            <person name="Ghazi I.A."/>
            <person name="Yadav M."/>
            <person name="Pandit A."/>
            <person name="Bhargava A."/>
            <person name="Sureshbabu K."/>
            <person name="Batra K."/>
            <person name="Sharma T.R."/>
            <person name="Mohapatra T."/>
            <person name="Singh N.K."/>
            <person name="Messing J."/>
            <person name="Nelson A.B."/>
            <person name="Fuks G."/>
            <person name="Kavchok S."/>
            <person name="Keizer G."/>
            <person name="Linton E."/>
            <person name="Llaca V."/>
            <person name="Song R."/>
            <person name="Tanyolac B."/>
            <person name="Young S."/>
            <person name="Ho-Il K."/>
            <person name="Hahn J.H."/>
            <person name="Sangsakoo G."/>
            <person name="Vanavichit A."/>
            <person name="de Mattos Luiz.A.T."/>
            <person name="Zimmer P.D."/>
            <person name="Malone G."/>
            <person name="Dellagostin O."/>
            <person name="de Oliveira A.C."/>
            <person name="Bevan M."/>
            <person name="Bancroft I."/>
            <person name="Minx P."/>
            <person name="Cordum H."/>
            <person name="Wilson R."/>
            <person name="Cheng Z."/>
            <person name="Jin W."/>
            <person name="Jiang J."/>
            <person name="Leong S.A."/>
            <person name="Iwama H."/>
            <person name="Gojobori T."/>
            <person name="Itoh T."/>
            <person name="Niimura Y."/>
            <person name="Fujii Y."/>
            <person name="Habara T."/>
            <person name="Sakai H."/>
            <person name="Sato Y."/>
            <person name="Wilson G."/>
            <person name="Kumar K."/>
            <person name="McCouch S."/>
            <person name="Juretic N."/>
            <person name="Hoen D."/>
            <person name="Wright S."/>
            <person name="Bruskiewich R."/>
            <person name="Bureau T."/>
            <person name="Miyao A."/>
            <person name="Hirochika H."/>
            <person name="Nishikawa T."/>
            <person name="Kadowaki K."/>
            <person name="Sugiura M."/>
            <person name="Burr B."/>
            <person name="Sasaki T."/>
        </authorList>
    </citation>
    <scope>NUCLEOTIDE SEQUENCE [LARGE SCALE GENOMIC DNA]</scope>
    <source>
        <strain evidence="3">cv. Nipponbare</strain>
    </source>
</reference>
<keyword evidence="3" id="KW-1185">Reference proteome</keyword>
<accession>A0A0P0VA58</accession>
<dbReference type="FunCoup" id="A0A0P0VA58">
    <property type="interactions" value="331"/>
</dbReference>
<name>A0A0P0VA58_ORYSJ</name>
<organism evidence="2 3">
    <name type="scientific">Oryza sativa subsp. japonica</name>
    <name type="common">Rice</name>
    <dbReference type="NCBI Taxonomy" id="39947"/>
    <lineage>
        <taxon>Eukaryota</taxon>
        <taxon>Viridiplantae</taxon>
        <taxon>Streptophyta</taxon>
        <taxon>Embryophyta</taxon>
        <taxon>Tracheophyta</taxon>
        <taxon>Spermatophyta</taxon>
        <taxon>Magnoliopsida</taxon>
        <taxon>Liliopsida</taxon>
        <taxon>Poales</taxon>
        <taxon>Poaceae</taxon>
        <taxon>BOP clade</taxon>
        <taxon>Oryzoideae</taxon>
        <taxon>Oryzeae</taxon>
        <taxon>Oryzinae</taxon>
        <taxon>Oryza</taxon>
        <taxon>Oryza sativa</taxon>
    </lineage>
</organism>
<protein>
    <submittedName>
        <fullName evidence="2">Os01g0832450 protein</fullName>
    </submittedName>
</protein>